<gene>
    <name evidence="4" type="ORF">ICC18_12375</name>
</gene>
<comment type="caution">
    <text evidence="4">The sequence shown here is derived from an EMBL/GenBank/DDBJ whole genome shotgun (WGS) entry which is preliminary data.</text>
</comment>
<dbReference type="GO" id="GO:0005524">
    <property type="term" value="F:ATP binding"/>
    <property type="evidence" value="ECO:0007669"/>
    <property type="project" value="UniProtKB-KW"/>
</dbReference>
<dbReference type="PANTHER" id="PTHR43158">
    <property type="entry name" value="SKFA PEPTIDE EXPORT ATP-BINDING PROTEIN SKFE"/>
    <property type="match status" value="1"/>
</dbReference>
<dbReference type="CDD" id="cd03230">
    <property type="entry name" value="ABC_DR_subfamily_A"/>
    <property type="match status" value="1"/>
</dbReference>
<protein>
    <submittedName>
        <fullName evidence="4">ABC transporter ATP-binding protein</fullName>
    </submittedName>
</protein>
<proteinExistence type="predicted"/>
<evidence type="ECO:0000256" key="1">
    <source>
        <dbReference type="ARBA" id="ARBA00022741"/>
    </source>
</evidence>
<dbReference type="EMBL" id="JACVVD010000003">
    <property type="protein sequence ID" value="MBD0380918.1"/>
    <property type="molecule type" value="Genomic_DNA"/>
</dbReference>
<dbReference type="SUPFAM" id="SSF52540">
    <property type="entry name" value="P-loop containing nucleoside triphosphate hydrolases"/>
    <property type="match status" value="1"/>
</dbReference>
<dbReference type="AlphaFoldDB" id="A0A926KRE9"/>
<evidence type="ECO:0000313" key="4">
    <source>
        <dbReference type="EMBL" id="MBD0380918.1"/>
    </source>
</evidence>
<evidence type="ECO:0000259" key="3">
    <source>
        <dbReference type="PROSITE" id="PS50893"/>
    </source>
</evidence>
<dbReference type="Proteomes" id="UP000650466">
    <property type="component" value="Unassembled WGS sequence"/>
</dbReference>
<reference evidence="4" key="1">
    <citation type="submission" date="2020-09" db="EMBL/GenBank/DDBJ databases">
        <title>Draft Genome Sequence of Paenibacillus sp. WST5.</title>
        <authorList>
            <person name="Bao Z."/>
        </authorList>
    </citation>
    <scope>NUCLEOTIDE SEQUENCE</scope>
    <source>
        <strain evidence="4">WST5</strain>
    </source>
</reference>
<dbReference type="Pfam" id="PF00005">
    <property type="entry name" value="ABC_tran"/>
    <property type="match status" value="1"/>
</dbReference>
<dbReference type="InterPro" id="IPR027417">
    <property type="entry name" value="P-loop_NTPase"/>
</dbReference>
<dbReference type="PROSITE" id="PS50893">
    <property type="entry name" value="ABC_TRANSPORTER_2"/>
    <property type="match status" value="1"/>
</dbReference>
<evidence type="ECO:0000256" key="2">
    <source>
        <dbReference type="ARBA" id="ARBA00022840"/>
    </source>
</evidence>
<sequence length="233" mass="25899">MSNLIQLTNVSKKYVKQPALNNISFTLPVGKIIGIVGENGGGKSTLLRLMSGLSLPTSGRVTVNGETANRRISKAVSYLSELGSFYHIFTVREAMDFQASQYTDFNMAKAEEIMKFLQLEPHMKIKDLSKGNRGRLKIMLTLAREVPYILMDEPLSGLDPMVRESIVKGMISYVDLESQTLIMTSHEIAEIESLLDCFIAIKDGSLLRMADVDELHESEGIGIADWMKKTYSG</sequence>
<dbReference type="PANTHER" id="PTHR43158:SF1">
    <property type="entry name" value="ABC TRANSPORTER, ATP-BINDING PROTEIN"/>
    <property type="match status" value="1"/>
</dbReference>
<evidence type="ECO:0000313" key="5">
    <source>
        <dbReference type="Proteomes" id="UP000650466"/>
    </source>
</evidence>
<dbReference type="InterPro" id="IPR003439">
    <property type="entry name" value="ABC_transporter-like_ATP-bd"/>
</dbReference>
<keyword evidence="2 4" id="KW-0067">ATP-binding</keyword>
<dbReference type="Gene3D" id="3.40.50.300">
    <property type="entry name" value="P-loop containing nucleotide triphosphate hydrolases"/>
    <property type="match status" value="1"/>
</dbReference>
<name>A0A926KRE9_9BACL</name>
<dbReference type="RefSeq" id="WP_188174664.1">
    <property type="nucleotide sequence ID" value="NZ_JACVVD010000003.1"/>
</dbReference>
<feature type="domain" description="ABC transporter" evidence="3">
    <location>
        <begin position="5"/>
        <end position="228"/>
    </location>
</feature>
<accession>A0A926KRE9</accession>
<organism evidence="4 5">
    <name type="scientific">Paenibacillus sedimenti</name>
    <dbReference type="NCBI Taxonomy" id="2770274"/>
    <lineage>
        <taxon>Bacteria</taxon>
        <taxon>Bacillati</taxon>
        <taxon>Bacillota</taxon>
        <taxon>Bacilli</taxon>
        <taxon>Bacillales</taxon>
        <taxon>Paenibacillaceae</taxon>
        <taxon>Paenibacillus</taxon>
    </lineage>
</organism>
<keyword evidence="1" id="KW-0547">Nucleotide-binding</keyword>
<dbReference type="GO" id="GO:0016887">
    <property type="term" value="F:ATP hydrolysis activity"/>
    <property type="evidence" value="ECO:0007669"/>
    <property type="project" value="InterPro"/>
</dbReference>
<dbReference type="InterPro" id="IPR003593">
    <property type="entry name" value="AAA+_ATPase"/>
</dbReference>
<dbReference type="SMART" id="SM00382">
    <property type="entry name" value="AAA"/>
    <property type="match status" value="1"/>
</dbReference>
<keyword evidence="5" id="KW-1185">Reference proteome</keyword>